<dbReference type="InterPro" id="IPR036388">
    <property type="entry name" value="WH-like_DNA-bd_sf"/>
</dbReference>
<evidence type="ECO:0000313" key="3">
    <source>
        <dbReference type="EMBL" id="WFS25458.1"/>
    </source>
</evidence>
<keyword evidence="4" id="KW-1185">Reference proteome</keyword>
<organism evidence="3 4">
    <name type="scientific">Rhizobium rhododendri</name>
    <dbReference type="NCBI Taxonomy" id="2506430"/>
    <lineage>
        <taxon>Bacteria</taxon>
        <taxon>Pseudomonadati</taxon>
        <taxon>Pseudomonadota</taxon>
        <taxon>Alphaproteobacteria</taxon>
        <taxon>Hyphomicrobiales</taxon>
        <taxon>Rhizobiaceae</taxon>
        <taxon>Rhizobium/Agrobacterium group</taxon>
        <taxon>Rhizobium</taxon>
    </lineage>
</organism>
<dbReference type="Gene3D" id="1.10.10.10">
    <property type="entry name" value="Winged helix-like DNA-binding domain superfamily/Winged helix DNA-binding domain"/>
    <property type="match status" value="1"/>
</dbReference>
<reference evidence="3 4" key="1">
    <citation type="journal article" date="2019" name="Phytopathology">
        <title>A Novel Group of Rhizobium tumorigenes-Like Agrobacteria Associated with Crown Gall Disease of Rhododendron and Blueberry.</title>
        <authorList>
            <person name="Kuzmanovic N."/>
            <person name="Behrens P."/>
            <person name="Idczak E."/>
            <person name="Wagner S."/>
            <person name="Gotz M."/>
            <person name="Sproer C."/>
            <person name="Bunk B."/>
            <person name="Overmann J."/>
            <person name="Smalla K."/>
        </authorList>
    </citation>
    <scope>NUCLEOTIDE SEQUENCE [LARGE SCALE GENOMIC DNA]</scope>
    <source>
        <strain evidence="4">rho-6.2</strain>
    </source>
</reference>
<dbReference type="Pfam" id="PF11800">
    <property type="entry name" value="RP-C_C"/>
    <property type="match status" value="1"/>
</dbReference>
<dbReference type="RefSeq" id="WP_142832359.1">
    <property type="nucleotide sequence ID" value="NZ_CP117268.1"/>
</dbReference>
<sequence length="404" mass="44393">MHTESVTTPFGRRPVTLALIKRQMAAVEIKPGKSANKWKVFRDIAAGKSLLGLQSSSLTVLNALLSFHPDAELRQDGALVVFPSNVQLALRAHQMSDATIRRHIAALVQKGLIIRKDSANGKRYARKDRSGAIESAFGFDLSPLLARADEFLCLAEEVAAKRDALRKAKADLTICRRNVRKILTAAIEEGAEGNWYEMENTYLGIVRRMSRSPTITEIEASLAKMEMLEADLINRLHLLVNPGKMNGNDSQNDRHIQNSDPDSTIEFEPPMKQTAQRRAIGSESTPRDARAMYPLETILRACPLISDYGPGGTINNWRELMNAAVVVKSMLGVSPSAYRDACELMGPENAAATISCILQRTNFITSAGGYLRSLTGRAREGRFSLGPMIMALLKSSIGEEHSFG</sequence>
<evidence type="ECO:0000259" key="2">
    <source>
        <dbReference type="Pfam" id="PF11800"/>
    </source>
</evidence>
<dbReference type="InterPro" id="IPR021760">
    <property type="entry name" value="RepC_C"/>
</dbReference>
<protein>
    <submittedName>
        <fullName evidence="3">Plasmid replication protein RepC</fullName>
    </submittedName>
</protein>
<name>A0ABY8IQK7_9HYPH</name>
<accession>A0ABY8IQK7</accession>
<evidence type="ECO:0000313" key="4">
    <source>
        <dbReference type="Proteomes" id="UP000318939"/>
    </source>
</evidence>
<feature type="domain" description="Plasmid replication protein C N-terminal" evidence="1">
    <location>
        <begin position="13"/>
        <end position="186"/>
    </location>
</feature>
<dbReference type="EMBL" id="CP117268">
    <property type="protein sequence ID" value="WFS25458.1"/>
    <property type="molecule type" value="Genomic_DNA"/>
</dbReference>
<reference evidence="3 4" key="2">
    <citation type="journal article" date="2023" name="MicrobiologyOpen">
        <title>Genomics of the tumorigenes clade of the family Rhizobiaceae and description of Rhizobium rhododendri sp. nov.</title>
        <authorList>
            <person name="Kuzmanovic N."/>
            <person name="diCenzo G.C."/>
            <person name="Bunk B."/>
            <person name="Sproeer C."/>
            <person name="Fruehling A."/>
            <person name="Neumann-Schaal M."/>
            <person name="Overmann J."/>
            <person name="Smalla K."/>
        </authorList>
    </citation>
    <scope>NUCLEOTIDE SEQUENCE [LARGE SCALE GENOMIC DNA]</scope>
    <source>
        <strain evidence="4">rho-6.2</strain>
        <plasmid evidence="3 4">unnamed1</plasmid>
    </source>
</reference>
<dbReference type="Proteomes" id="UP000318939">
    <property type="component" value="Plasmid unnamed1"/>
</dbReference>
<keyword evidence="3" id="KW-0614">Plasmid</keyword>
<geneLocation type="plasmid" evidence="3 4">
    <name>unnamed1</name>
</geneLocation>
<evidence type="ECO:0000259" key="1">
    <source>
        <dbReference type="Pfam" id="PF03428"/>
    </source>
</evidence>
<dbReference type="InterPro" id="IPR047611">
    <property type="entry name" value="RepABC_RepC"/>
</dbReference>
<dbReference type="NCBIfam" id="NF040974">
    <property type="entry name" value="RepABC_RepC"/>
    <property type="match status" value="1"/>
</dbReference>
<proteinExistence type="predicted"/>
<feature type="domain" description="Plasmid replication protein C C-terminal" evidence="2">
    <location>
        <begin position="294"/>
        <end position="394"/>
    </location>
</feature>
<dbReference type="NCBIfam" id="NF010396">
    <property type="entry name" value="PRK13824.1"/>
    <property type="match status" value="1"/>
</dbReference>
<dbReference type="InterPro" id="IPR005090">
    <property type="entry name" value="RepC_N"/>
</dbReference>
<dbReference type="Pfam" id="PF03428">
    <property type="entry name" value="RP-C"/>
    <property type="match status" value="1"/>
</dbReference>
<gene>
    <name evidence="3" type="primary">repC</name>
    <name evidence="3" type="ORF">PR018_17885</name>
</gene>